<gene>
    <name evidence="1" type="ORF">DdX_15951</name>
</gene>
<sequence>MTMTKFPTFVSQTSAAILILQCLIRRSIFAISVWDNSTLDAQWLNLTEGTPQEFKENNIQGRILSKRDADPNIAAGGTGQDRFPTIYYICGEFPNQVYSIEPCKVCRNGGRDLFVACTSPVQCTPYYRGQSACIDGRCCTATGGENINNPDPNVPDNSNFQPVNPYRPYNPYGTNQYDPNNPYGGGNPSNPAGTGYVETREFGYCPRGERSNIRCSGVGQCPMNHICLNGMCCPRGNNDYLKACGGQMAISACMGGECLEGLVCTASDYCCQCPVGKSGGRCNQGGCAPGYRCHQNGYCCAWCPDNTMPFGTCQNNQQCAAGFTCQAGDVCCQDTSSLYGQYNQYGGYLTNGA</sequence>
<dbReference type="InterPro" id="IPR006150">
    <property type="entry name" value="Cys_repeat_1"/>
</dbReference>
<comment type="caution">
    <text evidence="1">The sequence shown here is derived from an EMBL/GenBank/DDBJ whole genome shotgun (WGS) entry which is preliminary data.</text>
</comment>
<dbReference type="AlphaFoldDB" id="A0AAD4MU01"/>
<accession>A0AAD4MU01</accession>
<dbReference type="SMART" id="SM00289">
    <property type="entry name" value="WR1"/>
    <property type="match status" value="4"/>
</dbReference>
<dbReference type="Proteomes" id="UP001201812">
    <property type="component" value="Unassembled WGS sequence"/>
</dbReference>
<keyword evidence="2" id="KW-1185">Reference proteome</keyword>
<organism evidence="1 2">
    <name type="scientific">Ditylenchus destructor</name>
    <dbReference type="NCBI Taxonomy" id="166010"/>
    <lineage>
        <taxon>Eukaryota</taxon>
        <taxon>Metazoa</taxon>
        <taxon>Ecdysozoa</taxon>
        <taxon>Nematoda</taxon>
        <taxon>Chromadorea</taxon>
        <taxon>Rhabditida</taxon>
        <taxon>Tylenchina</taxon>
        <taxon>Tylenchomorpha</taxon>
        <taxon>Sphaerularioidea</taxon>
        <taxon>Anguinidae</taxon>
        <taxon>Anguininae</taxon>
        <taxon>Ditylenchus</taxon>
    </lineage>
</organism>
<proteinExistence type="predicted"/>
<evidence type="ECO:0000313" key="2">
    <source>
        <dbReference type="Proteomes" id="UP001201812"/>
    </source>
</evidence>
<name>A0AAD4MU01_9BILA</name>
<dbReference type="EMBL" id="JAKKPZ010000113">
    <property type="protein sequence ID" value="KAI1701697.1"/>
    <property type="molecule type" value="Genomic_DNA"/>
</dbReference>
<dbReference type="PANTHER" id="PTHR34150:SF3">
    <property type="entry name" value="CC DOMAIN-CONTAINING PROTEIN"/>
    <property type="match status" value="1"/>
</dbReference>
<dbReference type="PANTHER" id="PTHR34150">
    <property type="entry name" value="PROTEIN CBG08832-RELATED"/>
    <property type="match status" value="1"/>
</dbReference>
<evidence type="ECO:0000313" key="1">
    <source>
        <dbReference type="EMBL" id="KAI1701697.1"/>
    </source>
</evidence>
<protein>
    <submittedName>
        <fullName evidence="1">Uncharacterized protein</fullName>
    </submittedName>
</protein>
<reference evidence="1" key="1">
    <citation type="submission" date="2022-01" db="EMBL/GenBank/DDBJ databases">
        <title>Genome Sequence Resource for Two Populations of Ditylenchus destructor, the Migratory Endoparasitic Phytonematode.</title>
        <authorList>
            <person name="Zhang H."/>
            <person name="Lin R."/>
            <person name="Xie B."/>
        </authorList>
    </citation>
    <scope>NUCLEOTIDE SEQUENCE</scope>
    <source>
        <strain evidence="1">BazhouSP</strain>
    </source>
</reference>